<comment type="similarity">
    <text evidence="1">Belongs to the ABC transporter superfamily.</text>
</comment>
<keyword evidence="3" id="KW-0547">Nucleotide-binding</keyword>
<dbReference type="GO" id="GO:0016887">
    <property type="term" value="F:ATP hydrolysis activity"/>
    <property type="evidence" value="ECO:0007669"/>
    <property type="project" value="InterPro"/>
</dbReference>
<name>A0A428WVC6_AMYBA</name>
<keyword evidence="4 7" id="KW-0067">ATP-binding</keyword>
<evidence type="ECO:0000256" key="2">
    <source>
        <dbReference type="ARBA" id="ARBA00022448"/>
    </source>
</evidence>
<evidence type="ECO:0000256" key="4">
    <source>
        <dbReference type="ARBA" id="ARBA00022840"/>
    </source>
</evidence>
<protein>
    <recommendedName>
        <fullName evidence="5">ABC-type quaternary amine transporter</fullName>
        <ecNumber evidence="5">7.6.2.9</ecNumber>
    </recommendedName>
</protein>
<dbReference type="Proteomes" id="UP000286716">
    <property type="component" value="Unassembled WGS sequence"/>
</dbReference>
<dbReference type="InterPro" id="IPR017871">
    <property type="entry name" value="ABC_transporter-like_CS"/>
</dbReference>
<dbReference type="Gene3D" id="3.40.50.300">
    <property type="entry name" value="P-loop containing nucleotide triphosphate hydrolases"/>
    <property type="match status" value="1"/>
</dbReference>
<dbReference type="GO" id="GO:0005524">
    <property type="term" value="F:ATP binding"/>
    <property type="evidence" value="ECO:0007669"/>
    <property type="project" value="UniProtKB-KW"/>
</dbReference>
<feature type="domain" description="ABC transporter" evidence="6">
    <location>
        <begin position="2"/>
        <end position="237"/>
    </location>
</feature>
<dbReference type="InterPro" id="IPR003439">
    <property type="entry name" value="ABC_transporter-like_ATP-bd"/>
</dbReference>
<reference evidence="7 8" key="1">
    <citation type="submission" date="2018-05" db="EMBL/GenBank/DDBJ databases">
        <title>Evolution of GPA BGCs.</title>
        <authorList>
            <person name="Waglechner N."/>
            <person name="Wright G.D."/>
        </authorList>
    </citation>
    <scope>NUCLEOTIDE SEQUENCE [LARGE SCALE GENOMIC DNA]</scope>
    <source>
        <strain evidence="7 8">DSM 5908</strain>
    </source>
</reference>
<evidence type="ECO:0000256" key="5">
    <source>
        <dbReference type="ARBA" id="ARBA00066388"/>
    </source>
</evidence>
<dbReference type="SUPFAM" id="SSF52540">
    <property type="entry name" value="P-loop containing nucleoside triphosphate hydrolases"/>
    <property type="match status" value="1"/>
</dbReference>
<dbReference type="EC" id="7.6.2.9" evidence="5"/>
<dbReference type="InterPro" id="IPR027417">
    <property type="entry name" value="P-loop_NTPase"/>
</dbReference>
<evidence type="ECO:0000256" key="1">
    <source>
        <dbReference type="ARBA" id="ARBA00005417"/>
    </source>
</evidence>
<dbReference type="Pfam" id="PF00005">
    <property type="entry name" value="ABC_tran"/>
    <property type="match status" value="1"/>
</dbReference>
<dbReference type="OrthoDB" id="9802264at2"/>
<keyword evidence="2" id="KW-0813">Transport</keyword>
<dbReference type="PROSITE" id="PS50893">
    <property type="entry name" value="ABC_TRANSPORTER_2"/>
    <property type="match status" value="1"/>
</dbReference>
<organism evidence="7 8">
    <name type="scientific">Amycolatopsis balhimycina DSM 5908</name>
    <dbReference type="NCBI Taxonomy" id="1081091"/>
    <lineage>
        <taxon>Bacteria</taxon>
        <taxon>Bacillati</taxon>
        <taxon>Actinomycetota</taxon>
        <taxon>Actinomycetes</taxon>
        <taxon>Pseudonocardiales</taxon>
        <taxon>Pseudonocardiaceae</taxon>
        <taxon>Amycolatopsis</taxon>
    </lineage>
</organism>
<dbReference type="AlphaFoldDB" id="A0A428WVC6"/>
<evidence type="ECO:0000313" key="7">
    <source>
        <dbReference type="EMBL" id="RSM47026.1"/>
    </source>
</evidence>
<dbReference type="EMBL" id="QHHU01000011">
    <property type="protein sequence ID" value="RSM47026.1"/>
    <property type="molecule type" value="Genomic_DNA"/>
</dbReference>
<dbReference type="SMART" id="SM00382">
    <property type="entry name" value="AAA"/>
    <property type="match status" value="1"/>
</dbReference>
<accession>A0A428WVC6</accession>
<keyword evidence="8" id="KW-1185">Reference proteome</keyword>
<gene>
    <name evidence="7" type="ORF">DMA12_09805</name>
</gene>
<evidence type="ECO:0000313" key="8">
    <source>
        <dbReference type="Proteomes" id="UP000286716"/>
    </source>
</evidence>
<proteinExistence type="inferred from homology"/>
<evidence type="ECO:0000256" key="3">
    <source>
        <dbReference type="ARBA" id="ARBA00022741"/>
    </source>
</evidence>
<dbReference type="PANTHER" id="PTHR43117:SF4">
    <property type="entry name" value="OSMOPROTECTANT IMPORT ATP-BINDING PROTEIN OSMV"/>
    <property type="match status" value="1"/>
</dbReference>
<dbReference type="PROSITE" id="PS00211">
    <property type="entry name" value="ABC_TRANSPORTER_1"/>
    <property type="match status" value="1"/>
</dbReference>
<sequence>MIRFESVTKRFPGGATAVHELDMTMPAGQLTVLVGTSGCGKTTTLRMINRMVEATSGAVTVDGRNVRDLPEAALRRGIGYVIQQSGLFPHRTVRDNIGTVPRLLGWSKRKIRDRTDELLETVGLAEQLADRYPHQLSGGQQQRVGVARALAADPPVLLMDEPFGAVDPVVRGRLQEELLSLQRRLQKTIVFVTHDIDEAVKLGDRIAIFRVGGKLAQYAAPAELLAHPADEFVADFLGEQRGLKLLSLRSLDGVPIRPVTTVRADTPVAEARSATGDQQWLLAVTADGRPVGWVDRHRLPATGVVADGEIFPAGGLRPDASLLSALDNAMSAPTGLAVRLDEHGAVAGVSDQREIGELAAGFRAGIVAEVAAHEVPSS</sequence>
<dbReference type="FunFam" id="3.40.50.300:FF:000425">
    <property type="entry name" value="Probable ABC transporter, ATP-binding subunit"/>
    <property type="match status" value="1"/>
</dbReference>
<dbReference type="GO" id="GO:0015418">
    <property type="term" value="F:ABC-type quaternary ammonium compound transporting activity"/>
    <property type="evidence" value="ECO:0007669"/>
    <property type="project" value="UniProtKB-EC"/>
</dbReference>
<dbReference type="PANTHER" id="PTHR43117">
    <property type="entry name" value="OSMOPROTECTANT IMPORT ATP-BINDING PROTEIN OSMV"/>
    <property type="match status" value="1"/>
</dbReference>
<evidence type="ECO:0000259" key="6">
    <source>
        <dbReference type="PROSITE" id="PS50893"/>
    </source>
</evidence>
<comment type="caution">
    <text evidence="7">The sequence shown here is derived from an EMBL/GenBank/DDBJ whole genome shotgun (WGS) entry which is preliminary data.</text>
</comment>
<dbReference type="InterPro" id="IPR003593">
    <property type="entry name" value="AAA+_ATPase"/>
</dbReference>